<dbReference type="InterPro" id="IPR025959">
    <property type="entry name" value="Winged_HTH_dom"/>
</dbReference>
<evidence type="ECO:0000259" key="1">
    <source>
        <dbReference type="Pfam" id="PF13592"/>
    </source>
</evidence>
<dbReference type="AlphaFoldDB" id="A0A5B8NTP8"/>
<keyword evidence="3" id="KW-1185">Reference proteome</keyword>
<dbReference type="EMBL" id="CP042326">
    <property type="protein sequence ID" value="QDZ41420.1"/>
    <property type="molecule type" value="Genomic_DNA"/>
</dbReference>
<dbReference type="Pfam" id="PF13592">
    <property type="entry name" value="HTH_33"/>
    <property type="match status" value="1"/>
</dbReference>
<organism evidence="2 3">
    <name type="scientific">Euhalothece natronophila Z-M001</name>
    <dbReference type="NCBI Taxonomy" id="522448"/>
    <lineage>
        <taxon>Bacteria</taxon>
        <taxon>Bacillati</taxon>
        <taxon>Cyanobacteriota</taxon>
        <taxon>Cyanophyceae</taxon>
        <taxon>Oscillatoriophycideae</taxon>
        <taxon>Chroococcales</taxon>
        <taxon>Halothecacae</taxon>
        <taxon>Halothece cluster</taxon>
        <taxon>Euhalothece</taxon>
    </lineage>
</organism>
<feature type="domain" description="Winged helix-turn helix" evidence="1">
    <location>
        <begin position="2"/>
        <end position="45"/>
    </location>
</feature>
<name>A0A5B8NTP8_9CHRO</name>
<reference evidence="2 3" key="1">
    <citation type="submission" date="2019-08" db="EMBL/GenBank/DDBJ databases">
        <title>Carotenoids and Carotenoid Binding Proteins in the Halophilic Cyanobacterium Euhalothece sp. ZM00.</title>
        <authorList>
            <person name="Cho S.M."/>
            <person name="Song J.Y."/>
            <person name="Park Y.-I."/>
        </authorList>
    </citation>
    <scope>NUCLEOTIDE SEQUENCE [LARGE SCALE GENOMIC DNA]</scope>
    <source>
        <strain evidence="2 3">Z-M001</strain>
    </source>
</reference>
<proteinExistence type="predicted"/>
<protein>
    <submittedName>
        <fullName evidence="2">Winged helix-turn-helix domain-containing protein</fullName>
    </submittedName>
</protein>
<dbReference type="OrthoDB" id="426912at2"/>
<evidence type="ECO:0000313" key="2">
    <source>
        <dbReference type="EMBL" id="QDZ41420.1"/>
    </source>
</evidence>
<evidence type="ECO:0000313" key="3">
    <source>
        <dbReference type="Proteomes" id="UP000318453"/>
    </source>
</evidence>
<dbReference type="Proteomes" id="UP000318453">
    <property type="component" value="Chromosome"/>
</dbReference>
<gene>
    <name evidence="2" type="ORF">FRE64_02800</name>
</gene>
<dbReference type="KEGG" id="enn:FRE64_02800"/>
<accession>A0A5B8NTP8</accession>
<sequence length="98" mass="11563">MEQCWGITLSQTTIGRYLRRWGLSPQKPAKRAREQCPLTLQQWLNYQYPSLRQRAQQEGAEIHWGDEMGLRSDHQAEVGQRWGKRQLWVVVLKKNTAT</sequence>